<dbReference type="EC" id="6.2.1.30" evidence="1"/>
<evidence type="ECO:0000313" key="4">
    <source>
        <dbReference type="EMBL" id="MFD2485629.1"/>
    </source>
</evidence>
<feature type="domain" description="AMP-dependent ligase C-terminal" evidence="3">
    <location>
        <begin position="332"/>
        <end position="425"/>
    </location>
</feature>
<organism evidence="4 5">
    <name type="scientific">Amycolatopsis albidoflavus</name>
    <dbReference type="NCBI Taxonomy" id="102226"/>
    <lineage>
        <taxon>Bacteria</taxon>
        <taxon>Bacillati</taxon>
        <taxon>Actinomycetota</taxon>
        <taxon>Actinomycetes</taxon>
        <taxon>Pseudonocardiales</taxon>
        <taxon>Pseudonocardiaceae</taxon>
        <taxon>Amycolatopsis</taxon>
    </lineage>
</organism>
<evidence type="ECO:0000259" key="3">
    <source>
        <dbReference type="Pfam" id="PF14535"/>
    </source>
</evidence>
<dbReference type="Pfam" id="PF00501">
    <property type="entry name" value="AMP-binding"/>
    <property type="match status" value="1"/>
</dbReference>
<dbReference type="InterPro" id="IPR011880">
    <property type="entry name" value="PA_CoA_ligase"/>
</dbReference>
<dbReference type="SUPFAM" id="SSF56801">
    <property type="entry name" value="Acetyl-CoA synthetase-like"/>
    <property type="match status" value="1"/>
</dbReference>
<protein>
    <recommendedName>
        <fullName evidence="1">Phenylacetate-coenzyme A ligase</fullName>
        <ecNumber evidence="1">6.2.1.30</ecNumber>
    </recommendedName>
    <alternativeName>
        <fullName evidence="1">Phenylacetyl-CoA ligase</fullName>
    </alternativeName>
</protein>
<sequence length="426" mass="47081">MTADLAENVSADELAALQLERLQWTLRHAYENVPLYRKKFAEAGVHPDDCRELGDLAKFPFTTKADLRDNYPFGMFAVPQDQIRRLHASSGTTGKPTVVGYTEDDLDTWATVMARSIHAAGGRPGHKVHVAYGYGLFTGGLGAHYGAEKLGCTVIPASGGMTARQVQLITDFKPEIIMITPSYMLTLLDEFERQGVDPRASSLKVGIFGAEPWTEQMRSEIEERFALDAVDIYGLSEVMGPGVAQECAETKDGLHIWEDHFFPEVIDPFTDQVLPEGERGELLFTSLTKQALPIIRYRTRDLTRLLPGTARPAFRRMEKVTGRSDDLIILRGVNVFPTQIEEIVLRTEGLSPHFQLVRSTRGRLDHLTVRVEARADTTAEGRSSAASAVAAGVKDGVGVSVSVEIVDPDTLERSLGKMRRVLDERS</sequence>
<dbReference type="NCBIfam" id="TIGR02155">
    <property type="entry name" value="PA_CoA_ligase"/>
    <property type="match status" value="1"/>
</dbReference>
<keyword evidence="1 4" id="KW-0436">Ligase</keyword>
<comment type="catalytic activity">
    <reaction evidence="1">
        <text>2-phenylacetate + ATP + CoA = phenylacetyl-CoA + AMP + diphosphate</text>
        <dbReference type="Rhea" id="RHEA:20956"/>
        <dbReference type="ChEBI" id="CHEBI:18401"/>
        <dbReference type="ChEBI" id="CHEBI:30616"/>
        <dbReference type="ChEBI" id="CHEBI:33019"/>
        <dbReference type="ChEBI" id="CHEBI:57287"/>
        <dbReference type="ChEBI" id="CHEBI:57390"/>
        <dbReference type="ChEBI" id="CHEBI:456215"/>
        <dbReference type="EC" id="6.2.1.30"/>
    </reaction>
</comment>
<dbReference type="InterPro" id="IPR045851">
    <property type="entry name" value="AMP-bd_C_sf"/>
</dbReference>
<dbReference type="PANTHER" id="PTHR43439:SF1">
    <property type="entry name" value="PHENYLACETATE-COENZYME A LIGASE"/>
    <property type="match status" value="1"/>
</dbReference>
<comment type="caution">
    <text evidence="4">The sequence shown here is derived from an EMBL/GenBank/DDBJ whole genome shotgun (WGS) entry which is preliminary data.</text>
</comment>
<accession>A0ABW5I8E2</accession>
<comment type="function">
    <text evidence="1">Catalyzes the activation of phenylacetic acid (PA) to phenylacetyl-CoA (PA-CoA).</text>
</comment>
<dbReference type="Proteomes" id="UP001597542">
    <property type="component" value="Unassembled WGS sequence"/>
</dbReference>
<dbReference type="GO" id="GO:0047475">
    <property type="term" value="F:phenylacetate-CoA ligase activity"/>
    <property type="evidence" value="ECO:0007669"/>
    <property type="project" value="UniProtKB-EC"/>
</dbReference>
<gene>
    <name evidence="4" type="primary">paaK</name>
    <name evidence="4" type="ORF">ACFSUT_35515</name>
</gene>
<dbReference type="Gene3D" id="3.40.50.12780">
    <property type="entry name" value="N-terminal domain of ligase-like"/>
    <property type="match status" value="1"/>
</dbReference>
<dbReference type="Pfam" id="PF14535">
    <property type="entry name" value="AMP-binding_C_2"/>
    <property type="match status" value="1"/>
</dbReference>
<dbReference type="PANTHER" id="PTHR43439">
    <property type="entry name" value="PHENYLACETATE-COENZYME A LIGASE"/>
    <property type="match status" value="1"/>
</dbReference>
<dbReference type="Gene3D" id="3.30.300.30">
    <property type="match status" value="1"/>
</dbReference>
<dbReference type="InterPro" id="IPR042099">
    <property type="entry name" value="ANL_N_sf"/>
</dbReference>
<dbReference type="InterPro" id="IPR000873">
    <property type="entry name" value="AMP-dep_synth/lig_dom"/>
</dbReference>
<dbReference type="EMBL" id="JBHUKQ010000017">
    <property type="protein sequence ID" value="MFD2485629.1"/>
    <property type="molecule type" value="Genomic_DNA"/>
</dbReference>
<evidence type="ECO:0000313" key="5">
    <source>
        <dbReference type="Proteomes" id="UP001597542"/>
    </source>
</evidence>
<comment type="pathway">
    <text evidence="1">Aromatic compound metabolism; phenylacetate degradation.</text>
</comment>
<dbReference type="PIRSF" id="PIRSF006444">
    <property type="entry name" value="PaaK"/>
    <property type="match status" value="1"/>
</dbReference>
<evidence type="ECO:0000256" key="1">
    <source>
        <dbReference type="PIRNR" id="PIRNR006444"/>
    </source>
</evidence>
<keyword evidence="5" id="KW-1185">Reference proteome</keyword>
<evidence type="ECO:0000259" key="2">
    <source>
        <dbReference type="Pfam" id="PF00501"/>
    </source>
</evidence>
<comment type="similarity">
    <text evidence="1">Belongs to the phenylacetyl-CoA ligase family.</text>
</comment>
<dbReference type="CDD" id="cd05913">
    <property type="entry name" value="PaaK"/>
    <property type="match status" value="1"/>
</dbReference>
<name>A0ABW5I8E2_9PSEU</name>
<dbReference type="InterPro" id="IPR049623">
    <property type="entry name" value="PA_CoA_lig_proteobact_actino"/>
</dbReference>
<proteinExistence type="inferred from homology"/>
<dbReference type="InterPro" id="IPR028154">
    <property type="entry name" value="AMP-dep_Lig_C"/>
</dbReference>
<reference evidence="5" key="1">
    <citation type="journal article" date="2019" name="Int. J. Syst. Evol. Microbiol.">
        <title>The Global Catalogue of Microorganisms (GCM) 10K type strain sequencing project: providing services to taxonomists for standard genome sequencing and annotation.</title>
        <authorList>
            <consortium name="The Broad Institute Genomics Platform"/>
            <consortium name="The Broad Institute Genome Sequencing Center for Infectious Disease"/>
            <person name="Wu L."/>
            <person name="Ma J."/>
        </authorList>
    </citation>
    <scope>NUCLEOTIDE SEQUENCE [LARGE SCALE GENOMIC DNA]</scope>
    <source>
        <strain evidence="5">CGMCC 4.7638</strain>
    </source>
</reference>
<keyword evidence="1" id="KW-0547">Nucleotide-binding</keyword>
<feature type="domain" description="AMP-dependent synthetase/ligase" evidence="2">
    <location>
        <begin position="86"/>
        <end position="284"/>
    </location>
</feature>
<dbReference type="InterPro" id="IPR051414">
    <property type="entry name" value="Adenylate-forming_Reductase"/>
</dbReference>
<dbReference type="RefSeq" id="WP_344269660.1">
    <property type="nucleotide sequence ID" value="NZ_BAAAHV010000007.1"/>
</dbReference>